<accession>A0A6C0BWS1</accession>
<proteinExistence type="predicted"/>
<name>A0A6C0BWS1_9ZZZZ</name>
<dbReference type="AlphaFoldDB" id="A0A6C0BWS1"/>
<reference evidence="1" key="1">
    <citation type="journal article" date="2020" name="Nature">
        <title>Giant virus diversity and host interactions through global metagenomics.</title>
        <authorList>
            <person name="Schulz F."/>
            <person name="Roux S."/>
            <person name="Paez-Espino D."/>
            <person name="Jungbluth S."/>
            <person name="Walsh D.A."/>
            <person name="Denef V.J."/>
            <person name="McMahon K.D."/>
            <person name="Konstantinidis K.T."/>
            <person name="Eloe-Fadrosh E.A."/>
            <person name="Kyrpides N.C."/>
            <person name="Woyke T."/>
        </authorList>
    </citation>
    <scope>NUCLEOTIDE SEQUENCE</scope>
    <source>
        <strain evidence="1">GVMAG-M-3300019093-7</strain>
    </source>
</reference>
<evidence type="ECO:0000313" key="1">
    <source>
        <dbReference type="EMBL" id="QHS95989.1"/>
    </source>
</evidence>
<organism evidence="1">
    <name type="scientific">viral metagenome</name>
    <dbReference type="NCBI Taxonomy" id="1070528"/>
    <lineage>
        <taxon>unclassified sequences</taxon>
        <taxon>metagenomes</taxon>
        <taxon>organismal metagenomes</taxon>
    </lineage>
</organism>
<dbReference type="EMBL" id="MN739261">
    <property type="protein sequence ID" value="QHS95989.1"/>
    <property type="molecule type" value="Genomic_DNA"/>
</dbReference>
<sequence length="281" mass="33296">MVVVVFKFCEYNAEHTHKNGFGDMVRGLISIKQIQQMLGFKLLVDMKGYFAGKFFKDHCPIMYEHYTIFKLYGDDKNNLLHIRDIIQNEFDKGLNIIAFNTNHYPVLHLFNDEEKKQDVIDFMKEVFTFTPEFERYFNERCEKLGNDYHLYHYRLGDKVMNEGECVRNLEFCVNHLMNYKKENSVLISDSLEFKEKIASIKSDIKVFLNKPVHSNSFMVDNKTKTDENFLDIMIDFFLIKNAKSLTSYSVYDWTSNFVFWTSMIYGVPLTVLPNSHYIINV</sequence>
<protein>
    <submittedName>
        <fullName evidence="1">Uncharacterized protein</fullName>
    </submittedName>
</protein>